<keyword evidence="3" id="KW-1185">Reference proteome</keyword>
<evidence type="ECO:0000313" key="2">
    <source>
        <dbReference type="Ensembl" id="ENSNFUP00015021851.1"/>
    </source>
</evidence>
<dbReference type="PANTHER" id="PTHR47272:SF2">
    <property type="entry name" value="PIGGYBAC TRANSPOSABLE ELEMENT-DERIVED PROTEIN 3-LIKE"/>
    <property type="match status" value="1"/>
</dbReference>
<dbReference type="Ensembl" id="ENSNFUT00015022870.1">
    <property type="protein sequence ID" value="ENSNFUP00015021851.1"/>
    <property type="gene ID" value="ENSNFUG00015010610.1"/>
</dbReference>
<proteinExistence type="predicted"/>
<dbReference type="Proteomes" id="UP000694548">
    <property type="component" value="Chromosome sgr10"/>
</dbReference>
<accession>A0A8C6NSC6</accession>
<name>A0A8C6NSC6_NOTFU</name>
<dbReference type="InterPro" id="IPR029526">
    <property type="entry name" value="PGBD"/>
</dbReference>
<dbReference type="AlphaFoldDB" id="A0A8C6NSC6"/>
<dbReference type="GeneTree" id="ENSGT00940000166049"/>
<reference evidence="2" key="2">
    <citation type="submission" date="2025-08" db="UniProtKB">
        <authorList>
            <consortium name="Ensembl"/>
        </authorList>
    </citation>
    <scope>IDENTIFICATION</scope>
</reference>
<feature type="domain" description="PiggyBac transposable element-derived protein" evidence="1">
    <location>
        <begin position="8"/>
        <end position="355"/>
    </location>
</feature>
<evidence type="ECO:0000259" key="1">
    <source>
        <dbReference type="Pfam" id="PF13843"/>
    </source>
</evidence>
<dbReference type="Pfam" id="PF13843">
    <property type="entry name" value="DDE_Tnp_1_7"/>
    <property type="match status" value="1"/>
</dbReference>
<protein>
    <submittedName>
        <fullName evidence="2">Si:ch211-255f4.7</fullName>
    </submittedName>
</protein>
<reference evidence="2" key="3">
    <citation type="submission" date="2025-09" db="UniProtKB">
        <authorList>
            <consortium name="Ensembl"/>
        </authorList>
    </citation>
    <scope>IDENTIFICATION</scope>
</reference>
<reference evidence="2" key="1">
    <citation type="submission" date="2014-08" db="EMBL/GenBank/DDBJ databases">
        <authorList>
            <person name="Senf B."/>
            <person name="Petzold A."/>
            <person name="Downie B.R."/>
            <person name="Koch P."/>
            <person name="Platzer M."/>
        </authorList>
    </citation>
    <scope>NUCLEOTIDE SEQUENCE [LARGE SCALE GENOMIC DNA]</scope>
    <source>
        <strain evidence="2">GRZ</strain>
    </source>
</reference>
<evidence type="ECO:0000313" key="3">
    <source>
        <dbReference type="Proteomes" id="UP000694548"/>
    </source>
</evidence>
<sequence length="455" mass="51571">MDSQLTKLLADCTKSMPLAKNGKLLNTTVEEIYHFFGAAILMSCVHYPHTRMFWSNAIQIPAISDRMSRDRFFKLRSNLKAVTDDDIPENRKKADRFWKVRPFMDRVLKGCHLQAQPECVSTDEQMIPFTGACPFRQYVQLKPNPVGMKNFVLASPGGIVLDFEVYQGAKTLSLQVEDSEGLGLGALVIKRLCETLHAGTKVYCDRFFTTISAVDFMLEKQVYLTCTVMKNRVSKAMEKLPSDKTLKQQGGGASATVARADGKLCVVKWYDNKPVVMLSAIQAKQPKDTCQRWSKKDKKYVIVTCPSIVQEYNAKMGGVDLSDRMISYYRMSVRTKKWTTCMLMHFTDLALANSWLLYRQDEQENGTPRKATMKFLEFRMEVAQVSLSKNGISHEDARVVDAEEEDVHQLKPGKRSRVTPVPHVSVRTCSAVHLLEMAVLKNAMPCRAQVLLHFL</sequence>
<dbReference type="PANTHER" id="PTHR47272">
    <property type="entry name" value="DDE_TNP_1_7 DOMAIN-CONTAINING PROTEIN"/>
    <property type="match status" value="1"/>
</dbReference>
<organism evidence="2 3">
    <name type="scientific">Nothobranchius furzeri</name>
    <name type="common">Turquoise killifish</name>
    <dbReference type="NCBI Taxonomy" id="105023"/>
    <lineage>
        <taxon>Eukaryota</taxon>
        <taxon>Metazoa</taxon>
        <taxon>Chordata</taxon>
        <taxon>Craniata</taxon>
        <taxon>Vertebrata</taxon>
        <taxon>Euteleostomi</taxon>
        <taxon>Actinopterygii</taxon>
        <taxon>Neopterygii</taxon>
        <taxon>Teleostei</taxon>
        <taxon>Neoteleostei</taxon>
        <taxon>Acanthomorphata</taxon>
        <taxon>Ovalentaria</taxon>
        <taxon>Atherinomorphae</taxon>
        <taxon>Cyprinodontiformes</taxon>
        <taxon>Nothobranchiidae</taxon>
        <taxon>Nothobranchius</taxon>
    </lineage>
</organism>